<protein>
    <recommendedName>
        <fullName evidence="7">Cilia- and flagella-associated protein 45</fullName>
    </recommendedName>
</protein>
<keyword evidence="3 8" id="KW-0175">Coiled coil</keyword>
<comment type="subcellular location">
    <subcellularLocation>
        <location evidence="1">Cell projection</location>
        <location evidence="1">Cilium</location>
        <location evidence="1">Flagellum</location>
    </subcellularLocation>
</comment>
<sequence>MKPASSYVSGESRSHSFHSSNSSHSKRSKAPTYRTISRHSNVDENLFGDPLHVKERQCRLEQQNGNNCNEPEIVISRRKMFEEVIPWEECEKEKENSRRKKIRHFTSDLVRDLVIPSDSVSKKGIVIPSQKYNELLQKSKMLTDAEEKLAADKEKAKQVALSEASQQRKQKMREYDLNRARNERLTDLEEETRKQAEVLLQKALEQRQDQEDEIKALNEWILNAKIQAIRDEQILEKGQIKKEMAVEELRLDNMMELARQNAIHIQEEIEKKRKEQEMLGACMVLEQIEQNKQDRLLDLERAEQENALVTQRIAEERMKEIVNREEKKRIQEKHRTELNIANEELKRRREIEKEKDRLMDLKVMQIQNEKAEREAAYEAEQARIKHEKELEIARLRALQEKASDEAAERDALRAKRAAEASEREWRRKELLAAQKKIETENELKLARAAQEEDRKRQLAIEAGRERLEFERILKRQQELLENDKRADNEAKMKSAQNLKDLRRQICEKERERIAERNAAFEEGVRLNEEARLRRLRLNEAKMRKLKELKDAGIPDKYLSQVERKVIQFGKLTPMG</sequence>
<evidence type="ECO:0000256" key="8">
    <source>
        <dbReference type="SAM" id="Coils"/>
    </source>
</evidence>
<organism evidence="11 12">
    <name type="scientific">Trichobilharzia regenti</name>
    <name type="common">Nasal bird schistosome</name>
    <dbReference type="NCBI Taxonomy" id="157069"/>
    <lineage>
        <taxon>Eukaryota</taxon>
        <taxon>Metazoa</taxon>
        <taxon>Spiralia</taxon>
        <taxon>Lophotrochozoa</taxon>
        <taxon>Platyhelminthes</taxon>
        <taxon>Trematoda</taxon>
        <taxon>Digenea</taxon>
        <taxon>Strigeidida</taxon>
        <taxon>Schistosomatoidea</taxon>
        <taxon>Schistosomatidae</taxon>
        <taxon>Trichobilharzia</taxon>
    </lineage>
</organism>
<dbReference type="InterPro" id="IPR043597">
    <property type="entry name" value="TPH_dom"/>
</dbReference>
<evidence type="ECO:0000259" key="10">
    <source>
        <dbReference type="Pfam" id="PF13868"/>
    </source>
</evidence>
<feature type="compositionally biased region" description="Polar residues" evidence="9">
    <location>
        <begin position="1"/>
        <end position="11"/>
    </location>
</feature>
<feature type="region of interest" description="Disordered" evidence="9">
    <location>
        <begin position="1"/>
        <end position="48"/>
    </location>
</feature>
<feature type="coiled-coil region" evidence="8">
    <location>
        <begin position="255"/>
        <end position="424"/>
    </location>
</feature>
<dbReference type="InterPro" id="IPR033253">
    <property type="entry name" value="CFAP45"/>
</dbReference>
<evidence type="ECO:0000256" key="9">
    <source>
        <dbReference type="SAM" id="MobiDB-lite"/>
    </source>
</evidence>
<evidence type="ECO:0000256" key="1">
    <source>
        <dbReference type="ARBA" id="ARBA00004230"/>
    </source>
</evidence>
<evidence type="ECO:0000256" key="2">
    <source>
        <dbReference type="ARBA" id="ARBA00022846"/>
    </source>
</evidence>
<reference evidence="11" key="1">
    <citation type="submission" date="2022-06" db="EMBL/GenBank/DDBJ databases">
        <authorList>
            <person name="Berger JAMES D."/>
            <person name="Berger JAMES D."/>
        </authorList>
    </citation>
    <scope>NUCLEOTIDE SEQUENCE [LARGE SCALE GENOMIC DNA]</scope>
</reference>
<feature type="domain" description="Trichohyalin-plectin-homology" evidence="10">
    <location>
        <begin position="208"/>
        <end position="554"/>
    </location>
</feature>
<keyword evidence="4" id="KW-0969">Cilium</keyword>
<evidence type="ECO:0000313" key="11">
    <source>
        <dbReference type="Proteomes" id="UP000050795"/>
    </source>
</evidence>
<evidence type="ECO:0000256" key="7">
    <source>
        <dbReference type="ARBA" id="ARBA00034142"/>
    </source>
</evidence>
<accession>A0AA85K3C8</accession>
<dbReference type="AlphaFoldDB" id="A0AA85K3C8"/>
<evidence type="ECO:0000313" key="12">
    <source>
        <dbReference type="WBParaSite" id="TREG1_56850.1"/>
    </source>
</evidence>
<keyword evidence="11" id="KW-1185">Reference proteome</keyword>
<name>A0AA85K3C8_TRIRE</name>
<feature type="coiled-coil region" evidence="8">
    <location>
        <begin position="182"/>
        <end position="220"/>
    </location>
</feature>
<evidence type="ECO:0000256" key="6">
    <source>
        <dbReference type="ARBA" id="ARBA00034116"/>
    </source>
</evidence>
<dbReference type="Proteomes" id="UP000050795">
    <property type="component" value="Unassembled WGS sequence"/>
</dbReference>
<dbReference type="PANTHER" id="PTHR15504">
    <property type="entry name" value="NASOPHARYNGEAL EPITHELIUM SPECIFIC PROTEIN 1"/>
    <property type="match status" value="1"/>
</dbReference>
<dbReference type="WBParaSite" id="TREG1_56850.1">
    <property type="protein sequence ID" value="TREG1_56850.1"/>
    <property type="gene ID" value="TREG1_56850"/>
</dbReference>
<evidence type="ECO:0000256" key="4">
    <source>
        <dbReference type="ARBA" id="ARBA00023069"/>
    </source>
</evidence>
<evidence type="ECO:0000256" key="3">
    <source>
        <dbReference type="ARBA" id="ARBA00023054"/>
    </source>
</evidence>
<evidence type="ECO:0000256" key="5">
    <source>
        <dbReference type="ARBA" id="ARBA00023273"/>
    </source>
</evidence>
<dbReference type="Pfam" id="PF13868">
    <property type="entry name" value="TPH"/>
    <property type="match status" value="1"/>
</dbReference>
<keyword evidence="5" id="KW-0966">Cell projection</keyword>
<comment type="similarity">
    <text evidence="6">Belongs to the CFAP45 family.</text>
</comment>
<dbReference type="GO" id="GO:0031514">
    <property type="term" value="C:motile cilium"/>
    <property type="evidence" value="ECO:0007669"/>
    <property type="project" value="UniProtKB-SubCell"/>
</dbReference>
<keyword evidence="2" id="KW-0282">Flagellum</keyword>
<proteinExistence type="inferred from homology"/>
<reference evidence="12" key="2">
    <citation type="submission" date="2023-11" db="UniProtKB">
        <authorList>
            <consortium name="WormBaseParasite"/>
        </authorList>
    </citation>
    <scope>IDENTIFICATION</scope>
</reference>
<dbReference type="PANTHER" id="PTHR15504:SF0">
    <property type="entry name" value="CILIA- AND FLAGELLA-ASSOCIATED PROTEIN 45"/>
    <property type="match status" value="1"/>
</dbReference>